<dbReference type="SUPFAM" id="SSF143100">
    <property type="entry name" value="TTHA1013/TTHA0281-like"/>
    <property type="match status" value="1"/>
</dbReference>
<sequence length="145" mass="16168">MESHCASSAGELLHAVERGRSVTVRAGDRTMAVVDGERLRDFLARFCPAEARVVAEDGRWSVFIPGLPVAADGSTYDEAIDEMGNALREYAEDWQEHLADTANHRGNWALVQMICLSSEDQLREWLTIHRPVPEAGQQYATRDRG</sequence>
<dbReference type="Gene3D" id="3.30.160.620">
    <property type="match status" value="1"/>
</dbReference>
<name>A0A940WLA8_9ACTN</name>
<dbReference type="InterPro" id="IPR035069">
    <property type="entry name" value="TTHA1013/TTHA0281-like"/>
</dbReference>
<gene>
    <name evidence="1" type="ORF">JOL79_19400</name>
</gene>
<evidence type="ECO:0000313" key="2">
    <source>
        <dbReference type="Proteomes" id="UP000674234"/>
    </source>
</evidence>
<proteinExistence type="predicted"/>
<evidence type="ECO:0000313" key="1">
    <source>
        <dbReference type="EMBL" id="MBP2705977.1"/>
    </source>
</evidence>
<reference evidence="1" key="1">
    <citation type="submission" date="2021-02" db="EMBL/GenBank/DDBJ databases">
        <title>Draft genome sequence of Microbispora sp. RL4-1S isolated from rice leaves in Thailand.</title>
        <authorList>
            <person name="Muangham S."/>
            <person name="Duangmal K."/>
        </authorList>
    </citation>
    <scope>NUCLEOTIDE SEQUENCE</scope>
    <source>
        <strain evidence="1">RL4-1S</strain>
    </source>
</reference>
<dbReference type="AlphaFoldDB" id="A0A940WLA8"/>
<dbReference type="Proteomes" id="UP000674234">
    <property type="component" value="Unassembled WGS sequence"/>
</dbReference>
<accession>A0A940WLA8</accession>
<dbReference type="RefSeq" id="WP_210157259.1">
    <property type="nucleotide sequence ID" value="NZ_JAFCNB010000010.1"/>
</dbReference>
<comment type="caution">
    <text evidence="1">The sequence shown here is derived from an EMBL/GenBank/DDBJ whole genome shotgun (WGS) entry which is preliminary data.</text>
</comment>
<keyword evidence="2" id="KW-1185">Reference proteome</keyword>
<dbReference type="EMBL" id="JAFCNB010000010">
    <property type="protein sequence ID" value="MBP2705977.1"/>
    <property type="molecule type" value="Genomic_DNA"/>
</dbReference>
<organism evidence="1 2">
    <name type="scientific">Microbispora oryzae</name>
    <dbReference type="NCBI Taxonomy" id="2806554"/>
    <lineage>
        <taxon>Bacteria</taxon>
        <taxon>Bacillati</taxon>
        <taxon>Actinomycetota</taxon>
        <taxon>Actinomycetes</taxon>
        <taxon>Streptosporangiales</taxon>
        <taxon>Streptosporangiaceae</taxon>
        <taxon>Microbispora</taxon>
    </lineage>
</organism>
<protein>
    <submittedName>
        <fullName evidence="1">Type II toxin-antitoxin system HicB family antitoxin</fullName>
    </submittedName>
</protein>